<dbReference type="EMBL" id="BAAALD010000006">
    <property type="protein sequence ID" value="GAA1072536.1"/>
    <property type="molecule type" value="Genomic_DNA"/>
</dbReference>
<reference evidence="1 2" key="1">
    <citation type="journal article" date="2019" name="Int. J. Syst. Evol. Microbiol.">
        <title>The Global Catalogue of Microorganisms (GCM) 10K type strain sequencing project: providing services to taxonomists for standard genome sequencing and annotation.</title>
        <authorList>
            <consortium name="The Broad Institute Genomics Platform"/>
            <consortium name="The Broad Institute Genome Sequencing Center for Infectious Disease"/>
            <person name="Wu L."/>
            <person name="Ma J."/>
        </authorList>
    </citation>
    <scope>NUCLEOTIDE SEQUENCE [LARGE SCALE GENOMIC DNA]</scope>
    <source>
        <strain evidence="1 2">JCM 13002</strain>
    </source>
</reference>
<keyword evidence="2" id="KW-1185">Reference proteome</keyword>
<gene>
    <name evidence="1" type="ORF">GCM10009663_10220</name>
</gene>
<organism evidence="1 2">
    <name type="scientific">Kitasatospora arboriphila</name>
    <dbReference type="NCBI Taxonomy" id="258052"/>
    <lineage>
        <taxon>Bacteria</taxon>
        <taxon>Bacillati</taxon>
        <taxon>Actinomycetota</taxon>
        <taxon>Actinomycetes</taxon>
        <taxon>Kitasatosporales</taxon>
        <taxon>Streptomycetaceae</taxon>
        <taxon>Kitasatospora</taxon>
    </lineage>
</organism>
<dbReference type="RefSeq" id="WP_344622267.1">
    <property type="nucleotide sequence ID" value="NZ_BAAALD010000006.1"/>
</dbReference>
<comment type="caution">
    <text evidence="1">The sequence shown here is derived from an EMBL/GenBank/DDBJ whole genome shotgun (WGS) entry which is preliminary data.</text>
</comment>
<evidence type="ECO:0000313" key="1">
    <source>
        <dbReference type="EMBL" id="GAA1072536.1"/>
    </source>
</evidence>
<name>A0ABN1TB34_9ACTN</name>
<dbReference type="Proteomes" id="UP001499987">
    <property type="component" value="Unassembled WGS sequence"/>
</dbReference>
<evidence type="ECO:0000313" key="2">
    <source>
        <dbReference type="Proteomes" id="UP001499987"/>
    </source>
</evidence>
<protein>
    <submittedName>
        <fullName evidence="1">Uncharacterized protein</fullName>
    </submittedName>
</protein>
<proteinExistence type="predicted"/>
<accession>A0ABN1TB34</accession>
<sequence length="244" mass="26556">MDGSVSPGPGRPSPALLDTMANLARFHREHEEFYASAPREQAVLLQRDARTLLALADRWSAVRPATPSPLNPFEGAEDLTSPVGIQLRGVLFMEGEDEPVELALLKRDLVRTADDLGSGARWLAEAMQASWDGARALLDLPGFADLLGERHRIIANDWQAAHQADLAGLVLRRAAEILERVDLRPAALRADLAEGPAGPQRLYSAAELVARAADLLSESAALVHANERRWRAFGARVAELRDEA</sequence>